<dbReference type="Gene3D" id="1.10.287.470">
    <property type="entry name" value="Helix hairpin bin"/>
    <property type="match status" value="1"/>
</dbReference>
<evidence type="ECO:0000259" key="2">
    <source>
        <dbReference type="Pfam" id="PF25973"/>
    </source>
</evidence>
<organism evidence="3 4">
    <name type="scientific">Thalassolituus maritimus</name>
    <dbReference type="NCBI Taxonomy" id="484498"/>
    <lineage>
        <taxon>Bacteria</taxon>
        <taxon>Pseudomonadati</taxon>
        <taxon>Pseudomonadota</taxon>
        <taxon>Gammaproteobacteria</taxon>
        <taxon>Oceanospirillales</taxon>
        <taxon>Oceanospirillaceae</taxon>
        <taxon>Thalassolituus</taxon>
    </lineage>
</organism>
<dbReference type="InterPro" id="IPR006143">
    <property type="entry name" value="RND_pump_MFP"/>
</dbReference>
<dbReference type="InterPro" id="IPR058647">
    <property type="entry name" value="BSH_CzcB-like"/>
</dbReference>
<evidence type="ECO:0000313" key="4">
    <source>
        <dbReference type="Proteomes" id="UP001481413"/>
    </source>
</evidence>
<protein>
    <submittedName>
        <fullName evidence="3">Efflux RND transporter periplasmic adaptor subunit</fullName>
    </submittedName>
</protein>
<keyword evidence="4" id="KW-1185">Reference proteome</keyword>
<name>A0ABQ0A0G3_9GAMM</name>
<dbReference type="SUPFAM" id="SSF111369">
    <property type="entry name" value="HlyD-like secretion proteins"/>
    <property type="match status" value="1"/>
</dbReference>
<dbReference type="EMBL" id="BAABWH010000005">
    <property type="protein sequence ID" value="GAA6145876.1"/>
    <property type="molecule type" value="Genomic_DNA"/>
</dbReference>
<dbReference type="Gene3D" id="2.40.30.170">
    <property type="match status" value="1"/>
</dbReference>
<dbReference type="PANTHER" id="PTHR30469">
    <property type="entry name" value="MULTIDRUG RESISTANCE PROTEIN MDTA"/>
    <property type="match status" value="1"/>
</dbReference>
<evidence type="ECO:0000313" key="3">
    <source>
        <dbReference type="EMBL" id="GAA6145876.1"/>
    </source>
</evidence>
<comment type="caution">
    <text evidence="3">The sequence shown here is derived from an EMBL/GenBank/DDBJ whole genome shotgun (WGS) entry which is preliminary data.</text>
</comment>
<comment type="similarity">
    <text evidence="1">Belongs to the membrane fusion protein (MFP) (TC 8.A.1) family.</text>
</comment>
<dbReference type="NCBIfam" id="TIGR01730">
    <property type="entry name" value="RND_mfp"/>
    <property type="match status" value="1"/>
</dbReference>
<dbReference type="Gene3D" id="2.40.50.100">
    <property type="match status" value="1"/>
</dbReference>
<evidence type="ECO:0000256" key="1">
    <source>
        <dbReference type="ARBA" id="ARBA00009477"/>
    </source>
</evidence>
<dbReference type="Pfam" id="PF25973">
    <property type="entry name" value="BSH_CzcB"/>
    <property type="match status" value="1"/>
</dbReference>
<accession>A0ABQ0A0G3</accession>
<dbReference type="Gene3D" id="2.40.420.20">
    <property type="match status" value="1"/>
</dbReference>
<gene>
    <name evidence="3" type="ORF">NBRC116585_19940</name>
</gene>
<dbReference type="RefSeq" id="WP_353294988.1">
    <property type="nucleotide sequence ID" value="NZ_BAABWH010000005.1"/>
</dbReference>
<dbReference type="PANTHER" id="PTHR30469:SF15">
    <property type="entry name" value="HLYD FAMILY OF SECRETION PROTEINS"/>
    <property type="match status" value="1"/>
</dbReference>
<proteinExistence type="inferred from homology"/>
<reference evidence="3 4" key="1">
    <citation type="submission" date="2024-04" db="EMBL/GenBank/DDBJ databases">
        <title>Draft genome sequence of Thalassolituus maritimus NBRC 116585.</title>
        <authorList>
            <person name="Miyakawa T."/>
            <person name="Kusuya Y."/>
            <person name="Miura T."/>
        </authorList>
    </citation>
    <scope>NUCLEOTIDE SEQUENCE [LARGE SCALE GENOMIC DNA]</scope>
    <source>
        <strain evidence="3 4">5NW40-0001</strain>
    </source>
</reference>
<dbReference type="Proteomes" id="UP001481413">
    <property type="component" value="Unassembled WGS sequence"/>
</dbReference>
<sequence>MKLRNGLVAAQRVLLVVVGLSLLNGCQDESVSGDQAEKQSEDSHSSAIPVETMTLKSEPIYQQYQFTGVARASQQAVIRTQISGRIETLSVQLGQEMKKGELIAELHNPEAAPAAQSARVRWQQLNVQLEQQQRDFDRIEALYEGGQASRQEFEQSRTALNSAKDTALAAENDYLKASGLNNERIIRAPFSGVVTAIISDIGEVVSPGQALVEMAALAEAELEITVPSQLARAIEVGQKVEISVPLNMQSDSQAQTLTAKVKEVSPYRDLGALPTVVLALANVPVGETVEAILSVPNGNGWVLPVTAIVKRGSGAVVYKRNQDGHVTAIPVEPGSPHGTDMQVTGQLNEGDEVVVLGGHRLFDGANVQVVP</sequence>
<feature type="domain" description="CzcB-like barrel-sandwich hybrid" evidence="2">
    <location>
        <begin position="75"/>
        <end position="215"/>
    </location>
</feature>